<name>A0A392T9D1_9FABA</name>
<accession>A0A392T9D1</accession>
<sequence>MYNPLRGSTAWTTVNHLLNGRLLAITYSDQQ</sequence>
<keyword evidence="2" id="KW-1185">Reference proteome</keyword>
<comment type="caution">
    <text evidence="1">The sequence shown here is derived from an EMBL/GenBank/DDBJ whole genome shotgun (WGS) entry which is preliminary data.</text>
</comment>
<proteinExistence type="predicted"/>
<reference evidence="1 2" key="1">
    <citation type="journal article" date="2018" name="Front. Plant Sci.">
        <title>Red Clover (Trifolium pratense) and Zigzag Clover (T. medium) - A Picture of Genomic Similarities and Differences.</title>
        <authorList>
            <person name="Dluhosova J."/>
            <person name="Istvanek J."/>
            <person name="Nedelnik J."/>
            <person name="Repkova J."/>
        </authorList>
    </citation>
    <scope>NUCLEOTIDE SEQUENCE [LARGE SCALE GENOMIC DNA]</scope>
    <source>
        <strain evidence="2">cv. 10/8</strain>
        <tissue evidence="1">Leaf</tissue>
    </source>
</reference>
<evidence type="ECO:0000313" key="1">
    <source>
        <dbReference type="EMBL" id="MCI56706.1"/>
    </source>
</evidence>
<feature type="non-terminal residue" evidence="1">
    <location>
        <position position="31"/>
    </location>
</feature>
<organism evidence="1 2">
    <name type="scientific">Trifolium medium</name>
    <dbReference type="NCBI Taxonomy" id="97028"/>
    <lineage>
        <taxon>Eukaryota</taxon>
        <taxon>Viridiplantae</taxon>
        <taxon>Streptophyta</taxon>
        <taxon>Embryophyta</taxon>
        <taxon>Tracheophyta</taxon>
        <taxon>Spermatophyta</taxon>
        <taxon>Magnoliopsida</taxon>
        <taxon>eudicotyledons</taxon>
        <taxon>Gunneridae</taxon>
        <taxon>Pentapetalae</taxon>
        <taxon>rosids</taxon>
        <taxon>fabids</taxon>
        <taxon>Fabales</taxon>
        <taxon>Fabaceae</taxon>
        <taxon>Papilionoideae</taxon>
        <taxon>50 kb inversion clade</taxon>
        <taxon>NPAAA clade</taxon>
        <taxon>Hologalegina</taxon>
        <taxon>IRL clade</taxon>
        <taxon>Trifolieae</taxon>
        <taxon>Trifolium</taxon>
    </lineage>
</organism>
<evidence type="ECO:0000313" key="2">
    <source>
        <dbReference type="Proteomes" id="UP000265520"/>
    </source>
</evidence>
<dbReference type="Proteomes" id="UP000265520">
    <property type="component" value="Unassembled WGS sequence"/>
</dbReference>
<dbReference type="EMBL" id="LXQA010516422">
    <property type="protein sequence ID" value="MCI56706.1"/>
    <property type="molecule type" value="Genomic_DNA"/>
</dbReference>
<protein>
    <submittedName>
        <fullName evidence="1">Uncharacterized protein</fullName>
    </submittedName>
</protein>
<dbReference type="AlphaFoldDB" id="A0A392T9D1"/>